<dbReference type="EMBL" id="HE797502">
    <property type="protein sequence ID" value="CCM06790.1"/>
    <property type="molecule type" value="Genomic_DNA"/>
</dbReference>
<dbReference type="HOGENOM" id="CLU_2320411_0_0_1"/>
<dbReference type="AlphaFoldDB" id="J4GXX2"/>
<protein>
    <submittedName>
        <fullName evidence="2">Uncharacterized protein</fullName>
    </submittedName>
</protein>
<accession>J4GXX2</accession>
<evidence type="ECO:0000256" key="1">
    <source>
        <dbReference type="SAM" id="MobiDB-lite"/>
    </source>
</evidence>
<dbReference type="RefSeq" id="XP_012176811.1">
    <property type="nucleotide sequence ID" value="XM_012321421.1"/>
</dbReference>
<organism evidence="2 3">
    <name type="scientific">Fibroporia radiculosa</name>
    <dbReference type="NCBI Taxonomy" id="599839"/>
    <lineage>
        <taxon>Eukaryota</taxon>
        <taxon>Fungi</taxon>
        <taxon>Dikarya</taxon>
        <taxon>Basidiomycota</taxon>
        <taxon>Agaricomycotina</taxon>
        <taxon>Agaricomycetes</taxon>
        <taxon>Polyporales</taxon>
        <taxon>Fibroporiaceae</taxon>
        <taxon>Fibroporia</taxon>
    </lineage>
</organism>
<evidence type="ECO:0000313" key="3">
    <source>
        <dbReference type="Proteomes" id="UP000006352"/>
    </source>
</evidence>
<name>J4GXX2_9APHY</name>
<dbReference type="InParanoid" id="J4GXX2"/>
<keyword evidence="3" id="KW-1185">Reference proteome</keyword>
<feature type="region of interest" description="Disordered" evidence="1">
    <location>
        <begin position="1"/>
        <end position="22"/>
    </location>
</feature>
<feature type="region of interest" description="Disordered" evidence="1">
    <location>
        <begin position="72"/>
        <end position="99"/>
    </location>
</feature>
<evidence type="ECO:0000313" key="2">
    <source>
        <dbReference type="EMBL" id="CCM06790.1"/>
    </source>
</evidence>
<proteinExistence type="predicted"/>
<dbReference type="GeneID" id="24101690"/>
<dbReference type="Proteomes" id="UP000006352">
    <property type="component" value="Unassembled WGS sequence"/>
</dbReference>
<gene>
    <name evidence="2" type="ORF">FIBRA_09090</name>
</gene>
<feature type="compositionally biased region" description="Basic and acidic residues" evidence="1">
    <location>
        <begin position="76"/>
        <end position="91"/>
    </location>
</feature>
<sequence>MAPRVSPRQRCGMSTSAKGLHHPTWERKRWISDKTSFPLHSLSFPPSFRPRLAETPYSTLDDVAHRTCHRVAQHPGDPHATPDGRKTRLGHEQFSLVRR</sequence>
<reference evidence="2 3" key="1">
    <citation type="journal article" date="2012" name="Appl. Environ. Microbiol.">
        <title>Short-read sequencing for genomic analysis of the brown rot fungus Fibroporia radiculosa.</title>
        <authorList>
            <person name="Tang J.D."/>
            <person name="Perkins A.D."/>
            <person name="Sonstegard T.S."/>
            <person name="Schroeder S.G."/>
            <person name="Burgess S.C."/>
            <person name="Diehl S.V."/>
        </authorList>
    </citation>
    <scope>NUCLEOTIDE SEQUENCE [LARGE SCALE GENOMIC DNA]</scope>
    <source>
        <strain evidence="2 3">TFFH 294</strain>
    </source>
</reference>